<accession>A0A5R9QN65</accession>
<comment type="caution">
    <text evidence="2">The sequence shown here is derived from an EMBL/GenBank/DDBJ whole genome shotgun (WGS) entry which is preliminary data.</text>
</comment>
<dbReference type="CDD" id="cd00829">
    <property type="entry name" value="SCP-x_thiolase"/>
    <property type="match status" value="1"/>
</dbReference>
<keyword evidence="3" id="KW-1185">Reference proteome</keyword>
<gene>
    <name evidence="2" type="ORF">FAS41_25990</name>
</gene>
<dbReference type="PIRSF" id="PIRSF000429">
    <property type="entry name" value="Ac-CoA_Ac_transf"/>
    <property type="match status" value="1"/>
</dbReference>
<evidence type="ECO:0000313" key="3">
    <source>
        <dbReference type="Proteomes" id="UP000306635"/>
    </source>
</evidence>
<dbReference type="PANTHER" id="PTHR42870">
    <property type="entry name" value="ACETYL-COA C-ACETYLTRANSFERASE"/>
    <property type="match status" value="1"/>
</dbReference>
<name>A0A5R9QN65_9PSED</name>
<evidence type="ECO:0000259" key="1">
    <source>
        <dbReference type="Pfam" id="PF22691"/>
    </source>
</evidence>
<dbReference type="GO" id="GO:0003988">
    <property type="term" value="F:acetyl-CoA C-acyltransferase activity"/>
    <property type="evidence" value="ECO:0007669"/>
    <property type="project" value="UniProtKB-ARBA"/>
</dbReference>
<sequence>MNRRVNVIGVGLTPFRLAGASGAGADSAVAVVRLALADAGIDFALVGALYCAAAGAAPHAGQEAWRSLGLTGIPVFNLQSDGAGGASALLLARQAVETGAAECVLVLGVEPAMAHAASAEVALGNALHGAAAEEYLARYAARRESLAMLAVKAREHAARNPDALLRAPLSLEQVLLEPQTFGPLSASQCCTPAEGAAAVVLCSDAFVRKRGNKRAVRIIAQAQCGELTAGACGETAIRAAGYDIAATAARLVYERAGLGPEEIDLCELQDATGSAELLLYEALGFCREGDAEKLIEDGDNTYGGNLVVNPSGGLLGRGHALGASGLAQCVELVRQLRGAADTRQVPGARYALQHSQGVQGDAVVTLYARD</sequence>
<reference evidence="2 3" key="1">
    <citation type="submission" date="2019-04" db="EMBL/GenBank/DDBJ databases">
        <authorList>
            <person name="Li M."/>
        </authorList>
    </citation>
    <scope>NUCLEOTIDE SEQUENCE [LARGE SCALE GENOMIC DNA]</scope>
    <source>
        <strain evidence="2 3">LAM1902</strain>
    </source>
</reference>
<dbReference type="PANTHER" id="PTHR42870:SF1">
    <property type="entry name" value="NON-SPECIFIC LIPID-TRANSFER PROTEIN-LIKE 2"/>
    <property type="match status" value="1"/>
</dbReference>
<dbReference type="Pfam" id="PF22691">
    <property type="entry name" value="Thiolase_C_1"/>
    <property type="match status" value="1"/>
</dbReference>
<dbReference type="RefSeq" id="WP_138526231.1">
    <property type="nucleotide sequence ID" value="NZ_SWDV01000043.1"/>
</dbReference>
<dbReference type="SUPFAM" id="SSF53901">
    <property type="entry name" value="Thiolase-like"/>
    <property type="match status" value="1"/>
</dbReference>
<feature type="domain" description="Thiolase C-terminal" evidence="1">
    <location>
        <begin position="244"/>
        <end position="363"/>
    </location>
</feature>
<proteinExistence type="predicted"/>
<dbReference type="EMBL" id="SWDV01000043">
    <property type="protein sequence ID" value="TLX71085.1"/>
    <property type="molecule type" value="Genomic_DNA"/>
</dbReference>
<dbReference type="Proteomes" id="UP000306635">
    <property type="component" value="Unassembled WGS sequence"/>
</dbReference>
<organism evidence="2 3">
    <name type="scientific">Pseudomonas nicosulfuronedens</name>
    <dbReference type="NCBI Taxonomy" id="2571105"/>
    <lineage>
        <taxon>Bacteria</taxon>
        <taxon>Pseudomonadati</taxon>
        <taxon>Pseudomonadota</taxon>
        <taxon>Gammaproteobacteria</taxon>
        <taxon>Pseudomonadales</taxon>
        <taxon>Pseudomonadaceae</taxon>
        <taxon>Pseudomonas</taxon>
    </lineage>
</organism>
<dbReference type="OrthoDB" id="7053663at2"/>
<evidence type="ECO:0000313" key="2">
    <source>
        <dbReference type="EMBL" id="TLX71085.1"/>
    </source>
</evidence>
<dbReference type="InterPro" id="IPR016039">
    <property type="entry name" value="Thiolase-like"/>
</dbReference>
<dbReference type="InterPro" id="IPR002155">
    <property type="entry name" value="Thiolase"/>
</dbReference>
<dbReference type="AlphaFoldDB" id="A0A5R9QN65"/>
<dbReference type="InterPro" id="IPR055140">
    <property type="entry name" value="Thiolase_C_2"/>
</dbReference>
<protein>
    <submittedName>
        <fullName evidence="2">Lipid-transfer protein</fullName>
    </submittedName>
</protein>
<dbReference type="Gene3D" id="3.40.47.10">
    <property type="match status" value="1"/>
</dbReference>